<dbReference type="GO" id="GO:0046872">
    <property type="term" value="F:metal ion binding"/>
    <property type="evidence" value="ECO:0007669"/>
    <property type="project" value="UniProtKB-KW"/>
</dbReference>
<dbReference type="PANTHER" id="PTHR31313">
    <property type="entry name" value="TY1 ENHANCER ACTIVATOR"/>
    <property type="match status" value="1"/>
</dbReference>
<feature type="compositionally biased region" description="Polar residues" evidence="7">
    <location>
        <begin position="38"/>
        <end position="64"/>
    </location>
</feature>
<evidence type="ECO:0000256" key="1">
    <source>
        <dbReference type="ARBA" id="ARBA00022723"/>
    </source>
</evidence>
<accession>A0A0D2YFW0</accession>
<dbReference type="AlphaFoldDB" id="A0A0D2YFW0"/>
<dbReference type="CDD" id="cd12148">
    <property type="entry name" value="fungal_TF_MHR"/>
    <property type="match status" value="1"/>
</dbReference>
<evidence type="ECO:0000256" key="3">
    <source>
        <dbReference type="ARBA" id="ARBA00023015"/>
    </source>
</evidence>
<dbReference type="PANTHER" id="PTHR31313:SF77">
    <property type="entry name" value="ZN(II)2CYS6 TRANSCRIPTION FACTOR (EUROFUNG)"/>
    <property type="match status" value="1"/>
</dbReference>
<feature type="compositionally biased region" description="Polar residues" evidence="7">
    <location>
        <begin position="74"/>
        <end position="93"/>
    </location>
</feature>
<name>A0A0D2YFW0_FUSOF</name>
<keyword evidence="3" id="KW-0805">Transcription regulation</keyword>
<keyword evidence="5" id="KW-0804">Transcription</keyword>
<feature type="region of interest" description="Disordered" evidence="7">
    <location>
        <begin position="24"/>
        <end position="93"/>
    </location>
</feature>
<keyword evidence="4" id="KW-0238">DNA-binding</keyword>
<evidence type="ECO:0000313" key="9">
    <source>
        <dbReference type="Proteomes" id="UP000002489"/>
    </source>
</evidence>
<evidence type="ECO:0000313" key="8">
    <source>
        <dbReference type="EnsemblFungi" id="FOXG_15198P0"/>
    </source>
</evidence>
<feature type="region of interest" description="Disordered" evidence="7">
    <location>
        <begin position="311"/>
        <end position="336"/>
    </location>
</feature>
<evidence type="ECO:0000256" key="7">
    <source>
        <dbReference type="SAM" id="MobiDB-lite"/>
    </source>
</evidence>
<dbReference type="EnsemblFungi" id="FOXG_15198T0">
    <property type="protein sequence ID" value="FOXG_15198P0"/>
    <property type="gene ID" value="FOXG_15198"/>
</dbReference>
<reference evidence="8" key="2">
    <citation type="submission" date="2025-08" db="UniProtKB">
        <authorList>
            <consortium name="EnsemblFungi"/>
        </authorList>
    </citation>
    <scope>IDENTIFICATION</scope>
    <source>
        <strain evidence="8">4287 / CBS 123668 / FGSC 9935 / NRRL 34936</strain>
    </source>
</reference>
<reference evidence="9" key="1">
    <citation type="journal article" date="2012" name="Mol. Plant Microbe Interact.">
        <title>A highly conserved effector in Fusarium oxysporum is required for full virulence on Arabidopsis.</title>
        <authorList>
            <person name="Thatcher L.F."/>
            <person name="Gardiner D.M."/>
            <person name="Kazan K."/>
            <person name="Manners J."/>
        </authorList>
    </citation>
    <scope>NUCLEOTIDE SEQUENCE [LARGE SCALE GENOMIC DNA]</scope>
    <source>
        <strain evidence="9">Fo5176</strain>
    </source>
</reference>
<sequence length="450" mass="49869">MRRQSAKKAIVNLEARIAQLEGVLREHNIDQPQPSPESPTRYTTASKPRSTVSEAHSGTDTDQNQTERRRPGKETSSARVESPSTHFINTGSFQPLEAPEIAQSSQTDPSRCAIGACLANGEKLKIPEPAAEFFSARAKALLDVEMDSPTVATVQALVIMSATEAASTRDARGWLYSGKSSMWNLYAGRPWGLGVQNITIPMPEIETSEGNCKEWKSYPPSVWQTNDQEDTVLFPVGACTAANVQLCEYMRQINTTLESRHSLNDLQLCCHSLGEIGRCFGNATRALEVIILVKSEWQRIATARRVQKAGTKRQSFSMSKGADERDDNNDGGRPRQRYRTLDRASSILQASDIGTRSGLVNDHTGFPQQRPLDLDGMNLDEFNLESQYQDMWAFSAEHEFDLHEAIPPIDWFNNQLLEGSHISITNMMGQTTTKFDAPQDGVGDSPPHKS</sequence>
<evidence type="ECO:0000256" key="4">
    <source>
        <dbReference type="ARBA" id="ARBA00023125"/>
    </source>
</evidence>
<protein>
    <recommendedName>
        <fullName evidence="10">Transcription factor domain-containing protein</fullName>
    </recommendedName>
</protein>
<keyword evidence="2" id="KW-0862">Zinc</keyword>
<organism evidence="8 9">
    <name type="scientific">Fusarium oxysporum (strain Fo5176)</name>
    <name type="common">Fusarium vascular wilt</name>
    <dbReference type="NCBI Taxonomy" id="660025"/>
    <lineage>
        <taxon>Eukaryota</taxon>
        <taxon>Fungi</taxon>
        <taxon>Dikarya</taxon>
        <taxon>Ascomycota</taxon>
        <taxon>Pezizomycotina</taxon>
        <taxon>Sordariomycetes</taxon>
        <taxon>Hypocreomycetidae</taxon>
        <taxon>Hypocreales</taxon>
        <taxon>Nectriaceae</taxon>
        <taxon>Fusarium</taxon>
        <taxon>Fusarium oxysporum species complex</taxon>
    </lineage>
</organism>
<dbReference type="InterPro" id="IPR051615">
    <property type="entry name" value="Transcr_Regulatory_Elem"/>
</dbReference>
<keyword evidence="1" id="KW-0479">Metal-binding</keyword>
<keyword evidence="6" id="KW-0539">Nucleus</keyword>
<evidence type="ECO:0008006" key="10">
    <source>
        <dbReference type="Google" id="ProtNLM"/>
    </source>
</evidence>
<dbReference type="Proteomes" id="UP000002489">
    <property type="component" value="Unassembled WGS sequence"/>
</dbReference>
<dbReference type="GO" id="GO:0003677">
    <property type="term" value="F:DNA binding"/>
    <property type="evidence" value="ECO:0007669"/>
    <property type="project" value="UniProtKB-KW"/>
</dbReference>
<proteinExistence type="predicted"/>
<evidence type="ECO:0000256" key="2">
    <source>
        <dbReference type="ARBA" id="ARBA00022833"/>
    </source>
</evidence>
<evidence type="ECO:0000256" key="5">
    <source>
        <dbReference type="ARBA" id="ARBA00023163"/>
    </source>
</evidence>
<evidence type="ECO:0000256" key="6">
    <source>
        <dbReference type="ARBA" id="ARBA00023242"/>
    </source>
</evidence>